<gene>
    <name evidence="6" type="ORF">SAMN05444320_10932</name>
</gene>
<dbReference type="Proteomes" id="UP000184501">
    <property type="component" value="Unassembled WGS sequence"/>
</dbReference>
<feature type="domain" description="Gfo/Idh/MocA-like oxidoreductase N-terminal" evidence="4">
    <location>
        <begin position="4"/>
        <end position="125"/>
    </location>
</feature>
<feature type="compositionally biased region" description="Low complexity" evidence="3">
    <location>
        <begin position="287"/>
        <end position="296"/>
    </location>
</feature>
<dbReference type="STRING" id="2017.SAMN05444320_10932"/>
<dbReference type="InterPro" id="IPR000683">
    <property type="entry name" value="Gfo/Idh/MocA-like_OxRdtase_N"/>
</dbReference>
<dbReference type="EMBL" id="FQVN01000009">
    <property type="protein sequence ID" value="SHG43945.1"/>
    <property type="molecule type" value="Genomic_DNA"/>
</dbReference>
<dbReference type="InterPro" id="IPR036291">
    <property type="entry name" value="NAD(P)-bd_dom_sf"/>
</dbReference>
<protein>
    <submittedName>
        <fullName evidence="6">Predicted dehydrogenase</fullName>
    </submittedName>
</protein>
<feature type="domain" description="Gfo/Idh/MocA-like oxidoreductase C-terminal" evidence="5">
    <location>
        <begin position="138"/>
        <end position="360"/>
    </location>
</feature>
<evidence type="ECO:0000259" key="4">
    <source>
        <dbReference type="Pfam" id="PF01408"/>
    </source>
</evidence>
<dbReference type="GO" id="GO:0000166">
    <property type="term" value="F:nucleotide binding"/>
    <property type="evidence" value="ECO:0007669"/>
    <property type="project" value="InterPro"/>
</dbReference>
<evidence type="ECO:0000256" key="1">
    <source>
        <dbReference type="ARBA" id="ARBA00010928"/>
    </source>
</evidence>
<evidence type="ECO:0000256" key="3">
    <source>
        <dbReference type="SAM" id="MobiDB-lite"/>
    </source>
</evidence>
<keyword evidence="2" id="KW-0560">Oxidoreductase</keyword>
<dbReference type="SUPFAM" id="SSF55347">
    <property type="entry name" value="Glyceraldehyde-3-phosphate dehydrogenase-like, C-terminal domain"/>
    <property type="match status" value="1"/>
</dbReference>
<evidence type="ECO:0000256" key="2">
    <source>
        <dbReference type="ARBA" id="ARBA00023002"/>
    </source>
</evidence>
<dbReference type="InterPro" id="IPR051317">
    <property type="entry name" value="Gfo/Idh/MocA_oxidoreduct"/>
</dbReference>
<feature type="region of interest" description="Disordered" evidence="3">
    <location>
        <begin position="277"/>
        <end position="300"/>
    </location>
</feature>
<dbReference type="AlphaFoldDB" id="A0A1M5JU58"/>
<dbReference type="PANTHER" id="PTHR43708:SF5">
    <property type="entry name" value="CONSERVED EXPRESSED OXIDOREDUCTASE (EUROFUNG)-RELATED"/>
    <property type="match status" value="1"/>
</dbReference>
<accession>A0A1M5JU58</accession>
<evidence type="ECO:0000259" key="5">
    <source>
        <dbReference type="Pfam" id="PF02894"/>
    </source>
</evidence>
<proteinExistence type="inferred from homology"/>
<reference evidence="6 7" key="1">
    <citation type="submission" date="2016-11" db="EMBL/GenBank/DDBJ databases">
        <authorList>
            <person name="Jaros S."/>
            <person name="Januszkiewicz K."/>
            <person name="Wedrychowicz H."/>
        </authorList>
    </citation>
    <scope>NUCLEOTIDE SEQUENCE [LARGE SCALE GENOMIC DNA]</scope>
    <source>
        <strain evidence="6 7">DSM 44523</strain>
    </source>
</reference>
<dbReference type="Pfam" id="PF01408">
    <property type="entry name" value="GFO_IDH_MocA"/>
    <property type="match status" value="1"/>
</dbReference>
<keyword evidence="7" id="KW-1185">Reference proteome</keyword>
<dbReference type="Gene3D" id="3.30.360.10">
    <property type="entry name" value="Dihydrodipicolinate Reductase, domain 2"/>
    <property type="match status" value="1"/>
</dbReference>
<dbReference type="GO" id="GO:0016491">
    <property type="term" value="F:oxidoreductase activity"/>
    <property type="evidence" value="ECO:0007669"/>
    <property type="project" value="UniProtKB-KW"/>
</dbReference>
<name>A0A1M5JU58_STRHI</name>
<dbReference type="RefSeq" id="WP_073487583.1">
    <property type="nucleotide sequence ID" value="NZ_FQVN01000009.1"/>
</dbReference>
<comment type="similarity">
    <text evidence="1">Belongs to the Gfo/Idh/MocA family.</text>
</comment>
<sequence length="362" mass="38566">MRTFRVALVGYGLGGSAFHAPFLATTPGMELAAVVTGNPERQAAARDRHPTAEVLPSVAELWRRAAEFDLAVITTPNREHAPLARTALEHGLAVVVDKPFATTSADARQLAELAAARGLLLSVFHNRRWDGDFRTVQRLLTEGRLGRVHRFESRFERWRPEVRAGWKESADPADAGGILFDLGSHLIDQAVALFGRPSRVYAEVSTLRPGALVDDDAFVALHHPAPESAPGVSGGPDIVSHLWMSALAADLGPRFRVLGDAGAFVKHGLDPQEAALRAGETPGGPEWGTEPPEAWGRLGAGGDVELERTDAGAYQRYYAGVAEALATGAEPPVGAADGVTVLEVIEAAYRSAREGRVVPLPA</sequence>
<dbReference type="SUPFAM" id="SSF51735">
    <property type="entry name" value="NAD(P)-binding Rossmann-fold domains"/>
    <property type="match status" value="1"/>
</dbReference>
<dbReference type="InterPro" id="IPR004104">
    <property type="entry name" value="Gfo/Idh/MocA-like_OxRdtase_C"/>
</dbReference>
<dbReference type="PANTHER" id="PTHR43708">
    <property type="entry name" value="CONSERVED EXPRESSED OXIDOREDUCTASE (EUROFUNG)"/>
    <property type="match status" value="1"/>
</dbReference>
<evidence type="ECO:0000313" key="6">
    <source>
        <dbReference type="EMBL" id="SHG43945.1"/>
    </source>
</evidence>
<dbReference type="Pfam" id="PF02894">
    <property type="entry name" value="GFO_IDH_MocA_C"/>
    <property type="match status" value="1"/>
</dbReference>
<evidence type="ECO:0000313" key="7">
    <source>
        <dbReference type="Proteomes" id="UP000184501"/>
    </source>
</evidence>
<organism evidence="6 7">
    <name type="scientific">Streptoalloteichus hindustanus</name>
    <dbReference type="NCBI Taxonomy" id="2017"/>
    <lineage>
        <taxon>Bacteria</taxon>
        <taxon>Bacillati</taxon>
        <taxon>Actinomycetota</taxon>
        <taxon>Actinomycetes</taxon>
        <taxon>Pseudonocardiales</taxon>
        <taxon>Pseudonocardiaceae</taxon>
        <taxon>Streptoalloteichus</taxon>
    </lineage>
</organism>
<dbReference type="Gene3D" id="3.40.50.720">
    <property type="entry name" value="NAD(P)-binding Rossmann-like Domain"/>
    <property type="match status" value="1"/>
</dbReference>